<evidence type="ECO:0000256" key="3">
    <source>
        <dbReference type="ARBA" id="ARBA00023125"/>
    </source>
</evidence>
<dbReference type="GO" id="GO:0003677">
    <property type="term" value="F:DNA binding"/>
    <property type="evidence" value="ECO:0007669"/>
    <property type="project" value="UniProtKB-KW"/>
</dbReference>
<keyword evidence="2" id="KW-0805">Transcription regulation</keyword>
<sequence length="307" mass="33557">MAQRKTNLVSVRLHYFLTVARAGSIRRAAQSLNVAPSAISRTLRALEDELGTSLFERTRQRLRLTSAGEILLYYARASAAELDRAAGFIGDLAGLRRGSLSIAAIESVTRGLLPDVLQKFWKRHPHIRVDVMTMGSQQGLEAVVQSDCDLALAFDVRVPKTAQRLASINLPLGALMRPDHALARRRSLRLRDLAGEKLLQSDTSLALGQAIETALADAGVEFGVRMATNSISLMTDLALRGQGVTVQTRVGVERELSRRELVFVPLADPQLRPRKLLLVTRSKAHLPGAPAAFAKMLAEAMDALKRD</sequence>
<dbReference type="InterPro" id="IPR036388">
    <property type="entry name" value="WH-like_DNA-bd_sf"/>
</dbReference>
<dbReference type="GO" id="GO:0003700">
    <property type="term" value="F:DNA-binding transcription factor activity"/>
    <property type="evidence" value="ECO:0007669"/>
    <property type="project" value="InterPro"/>
</dbReference>
<name>A0A1W6ZLH3_9HYPH</name>
<evidence type="ECO:0000256" key="2">
    <source>
        <dbReference type="ARBA" id="ARBA00023015"/>
    </source>
</evidence>
<organism evidence="5 6">
    <name type="scientific">Pseudorhodoplanes sinuspersici</name>
    <dbReference type="NCBI Taxonomy" id="1235591"/>
    <lineage>
        <taxon>Bacteria</taxon>
        <taxon>Pseudomonadati</taxon>
        <taxon>Pseudomonadota</taxon>
        <taxon>Alphaproteobacteria</taxon>
        <taxon>Hyphomicrobiales</taxon>
        <taxon>Pseudorhodoplanes</taxon>
    </lineage>
</organism>
<dbReference type="Proteomes" id="UP000194137">
    <property type="component" value="Chromosome"/>
</dbReference>
<dbReference type="GO" id="GO:0005829">
    <property type="term" value="C:cytosol"/>
    <property type="evidence" value="ECO:0007669"/>
    <property type="project" value="TreeGrafter"/>
</dbReference>
<dbReference type="PANTHER" id="PTHR30419">
    <property type="entry name" value="HTH-TYPE TRANSCRIPTIONAL REGULATOR YBHD"/>
    <property type="match status" value="1"/>
</dbReference>
<dbReference type="OrthoDB" id="5297263at2"/>
<keyword evidence="6" id="KW-1185">Reference proteome</keyword>
<evidence type="ECO:0000256" key="4">
    <source>
        <dbReference type="ARBA" id="ARBA00023163"/>
    </source>
</evidence>
<dbReference type="Gene3D" id="3.40.190.290">
    <property type="match status" value="1"/>
</dbReference>
<proteinExistence type="inferred from homology"/>
<dbReference type="PRINTS" id="PR00039">
    <property type="entry name" value="HTHLYSR"/>
</dbReference>
<dbReference type="STRING" id="1235591.CAK95_02720"/>
<evidence type="ECO:0000313" key="6">
    <source>
        <dbReference type="Proteomes" id="UP000194137"/>
    </source>
</evidence>
<keyword evidence="3" id="KW-0238">DNA-binding</keyword>
<reference evidence="5 6" key="1">
    <citation type="submission" date="2017-05" db="EMBL/GenBank/DDBJ databases">
        <title>Full genome sequence of Pseudorhodoplanes sinuspersici.</title>
        <authorList>
            <person name="Dastgheib S.M.M."/>
            <person name="Shavandi M."/>
            <person name="Tirandaz H."/>
        </authorList>
    </citation>
    <scope>NUCLEOTIDE SEQUENCE [LARGE SCALE GENOMIC DNA]</scope>
    <source>
        <strain evidence="5 6">RIPI110</strain>
    </source>
</reference>
<dbReference type="PROSITE" id="PS50931">
    <property type="entry name" value="HTH_LYSR"/>
    <property type="match status" value="1"/>
</dbReference>
<dbReference type="InterPro" id="IPR036390">
    <property type="entry name" value="WH_DNA-bd_sf"/>
</dbReference>
<protein>
    <submittedName>
        <fullName evidence="5">LysR family transcriptional regulator</fullName>
    </submittedName>
</protein>
<keyword evidence="4" id="KW-0804">Transcription</keyword>
<dbReference type="SUPFAM" id="SSF53850">
    <property type="entry name" value="Periplasmic binding protein-like II"/>
    <property type="match status" value="1"/>
</dbReference>
<dbReference type="AlphaFoldDB" id="A0A1W6ZLH3"/>
<dbReference type="Pfam" id="PF00126">
    <property type="entry name" value="HTH_1"/>
    <property type="match status" value="1"/>
</dbReference>
<gene>
    <name evidence="5" type="ORF">CAK95_02720</name>
</gene>
<dbReference type="FunFam" id="1.10.10.10:FF:000001">
    <property type="entry name" value="LysR family transcriptional regulator"/>
    <property type="match status" value="1"/>
</dbReference>
<dbReference type="RefSeq" id="WP_086086430.1">
    <property type="nucleotide sequence ID" value="NZ_CP021112.1"/>
</dbReference>
<dbReference type="Gene3D" id="1.10.10.10">
    <property type="entry name" value="Winged helix-like DNA-binding domain superfamily/Winged helix DNA-binding domain"/>
    <property type="match status" value="1"/>
</dbReference>
<evidence type="ECO:0000256" key="1">
    <source>
        <dbReference type="ARBA" id="ARBA00009437"/>
    </source>
</evidence>
<dbReference type="PANTHER" id="PTHR30419:SF8">
    <property type="entry name" value="NITROGEN ASSIMILATION TRANSCRIPTIONAL ACTIVATOR-RELATED"/>
    <property type="match status" value="1"/>
</dbReference>
<comment type="similarity">
    <text evidence="1">Belongs to the LysR transcriptional regulatory family.</text>
</comment>
<evidence type="ECO:0000313" key="5">
    <source>
        <dbReference type="EMBL" id="ARP98115.1"/>
    </source>
</evidence>
<accession>A0A1W6ZLH3</accession>
<dbReference type="Pfam" id="PF03466">
    <property type="entry name" value="LysR_substrate"/>
    <property type="match status" value="1"/>
</dbReference>
<dbReference type="EMBL" id="CP021112">
    <property type="protein sequence ID" value="ARP98115.1"/>
    <property type="molecule type" value="Genomic_DNA"/>
</dbReference>
<dbReference type="SUPFAM" id="SSF46785">
    <property type="entry name" value="Winged helix' DNA-binding domain"/>
    <property type="match status" value="1"/>
</dbReference>
<dbReference type="InterPro" id="IPR005119">
    <property type="entry name" value="LysR_subst-bd"/>
</dbReference>
<dbReference type="InterPro" id="IPR050950">
    <property type="entry name" value="HTH-type_LysR_regulators"/>
</dbReference>
<dbReference type="KEGG" id="psin:CAK95_02720"/>
<dbReference type="InterPro" id="IPR000847">
    <property type="entry name" value="LysR_HTH_N"/>
</dbReference>